<feature type="domain" description="GTP cyclohydrolase II" evidence="12">
    <location>
        <begin position="30"/>
        <end position="169"/>
    </location>
</feature>
<comment type="pathway">
    <text evidence="2">Cofactor biosynthesis; riboflavin biosynthesis; 5-amino-6-(D-ribitylamino)uracil from GTP: step 1/4.</text>
</comment>
<evidence type="ECO:0000256" key="7">
    <source>
        <dbReference type="ARBA" id="ARBA00022801"/>
    </source>
</evidence>
<comment type="caution">
    <text evidence="13">The sequence shown here is derived from an EMBL/GenBank/DDBJ whole genome shotgun (WGS) entry which is preliminary data.</text>
</comment>
<dbReference type="SUPFAM" id="SSF142695">
    <property type="entry name" value="RibA-like"/>
    <property type="match status" value="1"/>
</dbReference>
<proteinExistence type="predicted"/>
<keyword evidence="14" id="KW-1185">Reference proteome</keyword>
<dbReference type="PANTHER" id="PTHR21327:SF18">
    <property type="entry name" value="3,4-DIHYDROXY-2-BUTANONE 4-PHOSPHATE SYNTHASE"/>
    <property type="match status" value="1"/>
</dbReference>
<dbReference type="NCBIfam" id="NF001591">
    <property type="entry name" value="PRK00393.1"/>
    <property type="match status" value="1"/>
</dbReference>
<evidence type="ECO:0000256" key="5">
    <source>
        <dbReference type="ARBA" id="ARBA00022723"/>
    </source>
</evidence>
<evidence type="ECO:0000256" key="9">
    <source>
        <dbReference type="ARBA" id="ARBA00023134"/>
    </source>
</evidence>
<keyword evidence="5" id="KW-0479">Metal-binding</keyword>
<keyword evidence="9" id="KW-0342">GTP-binding</keyword>
<dbReference type="RefSeq" id="WP_345495171.1">
    <property type="nucleotide sequence ID" value="NZ_BAABJM010000002.1"/>
</dbReference>
<keyword evidence="6" id="KW-0547">Nucleotide-binding</keyword>
<keyword evidence="8" id="KW-0862">Zinc</keyword>
<evidence type="ECO:0000256" key="8">
    <source>
        <dbReference type="ARBA" id="ARBA00022833"/>
    </source>
</evidence>
<accession>A0ABP9K547</accession>
<dbReference type="EC" id="3.5.4.25" evidence="3"/>
<organism evidence="13 14">
    <name type="scientific">Nocardia callitridis</name>
    <dbReference type="NCBI Taxonomy" id="648753"/>
    <lineage>
        <taxon>Bacteria</taxon>
        <taxon>Bacillati</taxon>
        <taxon>Actinomycetota</taxon>
        <taxon>Actinomycetes</taxon>
        <taxon>Mycobacteriales</taxon>
        <taxon>Nocardiaceae</taxon>
        <taxon>Nocardia</taxon>
    </lineage>
</organism>
<evidence type="ECO:0000256" key="11">
    <source>
        <dbReference type="SAM" id="MobiDB-lite"/>
    </source>
</evidence>
<comment type="catalytic activity">
    <reaction evidence="10">
        <text>GTP + 4 H2O = 2,5-diamino-6-hydroxy-4-(5-phosphoribosylamino)-pyrimidine + formate + 2 phosphate + 3 H(+)</text>
        <dbReference type="Rhea" id="RHEA:23704"/>
        <dbReference type="ChEBI" id="CHEBI:15377"/>
        <dbReference type="ChEBI" id="CHEBI:15378"/>
        <dbReference type="ChEBI" id="CHEBI:15740"/>
        <dbReference type="ChEBI" id="CHEBI:37565"/>
        <dbReference type="ChEBI" id="CHEBI:43474"/>
        <dbReference type="ChEBI" id="CHEBI:58614"/>
        <dbReference type="EC" id="3.5.4.25"/>
    </reaction>
</comment>
<evidence type="ECO:0000313" key="14">
    <source>
        <dbReference type="Proteomes" id="UP001500603"/>
    </source>
</evidence>
<keyword evidence="4" id="KW-0686">Riboflavin biosynthesis</keyword>
<name>A0ABP9K547_9NOCA</name>
<dbReference type="Gene3D" id="3.40.50.10990">
    <property type="entry name" value="GTP cyclohydrolase II"/>
    <property type="match status" value="1"/>
</dbReference>
<comment type="cofactor">
    <cofactor evidence="1">
        <name>Zn(2+)</name>
        <dbReference type="ChEBI" id="CHEBI:29105"/>
    </cofactor>
</comment>
<dbReference type="InterPro" id="IPR032677">
    <property type="entry name" value="GTP_cyclohydro_II"/>
</dbReference>
<dbReference type="Pfam" id="PF00925">
    <property type="entry name" value="GTP_cyclohydro2"/>
    <property type="match status" value="1"/>
</dbReference>
<dbReference type="CDD" id="cd00641">
    <property type="entry name" value="GTP_cyclohydro2"/>
    <property type="match status" value="1"/>
</dbReference>
<evidence type="ECO:0000256" key="10">
    <source>
        <dbReference type="ARBA" id="ARBA00049295"/>
    </source>
</evidence>
<dbReference type="Proteomes" id="UP001500603">
    <property type="component" value="Unassembled WGS sequence"/>
</dbReference>
<sequence length="248" mass="26728">MTTVVSDLVDTDHRFGRKGHDLRVRVRELNSDGERGHLLVFGAVTDGCLVRVHSRCLYGEALGSDDCDCGPELEKSLDLIQRAGAGVLIYLEQEGRGAGLIAKARGYRESELSGTDTFTSYEALGYPVDARTYSASARSLVELGLRSVQLLTNNPAKVQALEQAGLTVTVVPLSTRALSDRARDYLEAKRRHRKHWIPTDEVPWAPDDTVPGCAEPDQPTPDLGAETVAPQPASSVLAHAAGRDPGDG</sequence>
<dbReference type="InterPro" id="IPR036144">
    <property type="entry name" value="RibA-like_sf"/>
</dbReference>
<protein>
    <recommendedName>
        <fullName evidence="3">GTP cyclohydrolase II</fullName>
        <ecNumber evidence="3">3.5.4.25</ecNumber>
    </recommendedName>
</protein>
<dbReference type="EMBL" id="BAABJM010000002">
    <property type="protein sequence ID" value="GAA5051165.1"/>
    <property type="molecule type" value="Genomic_DNA"/>
</dbReference>
<evidence type="ECO:0000313" key="13">
    <source>
        <dbReference type="EMBL" id="GAA5051165.1"/>
    </source>
</evidence>
<evidence type="ECO:0000259" key="12">
    <source>
        <dbReference type="Pfam" id="PF00925"/>
    </source>
</evidence>
<dbReference type="PANTHER" id="PTHR21327">
    <property type="entry name" value="GTP CYCLOHYDROLASE II-RELATED"/>
    <property type="match status" value="1"/>
</dbReference>
<reference evidence="14" key="1">
    <citation type="journal article" date="2019" name="Int. J. Syst. Evol. Microbiol.">
        <title>The Global Catalogue of Microorganisms (GCM) 10K type strain sequencing project: providing services to taxonomists for standard genome sequencing and annotation.</title>
        <authorList>
            <consortium name="The Broad Institute Genomics Platform"/>
            <consortium name="The Broad Institute Genome Sequencing Center for Infectious Disease"/>
            <person name="Wu L."/>
            <person name="Ma J."/>
        </authorList>
    </citation>
    <scope>NUCLEOTIDE SEQUENCE [LARGE SCALE GENOMIC DNA]</scope>
    <source>
        <strain evidence="14">JCM 18298</strain>
    </source>
</reference>
<evidence type="ECO:0000256" key="6">
    <source>
        <dbReference type="ARBA" id="ARBA00022741"/>
    </source>
</evidence>
<dbReference type="InterPro" id="IPR000926">
    <property type="entry name" value="RibA"/>
</dbReference>
<keyword evidence="7" id="KW-0378">Hydrolase</keyword>
<feature type="region of interest" description="Disordered" evidence="11">
    <location>
        <begin position="199"/>
        <end position="248"/>
    </location>
</feature>
<gene>
    <name evidence="13" type="primary">ribA</name>
    <name evidence="13" type="ORF">GCM10023318_22220</name>
</gene>
<evidence type="ECO:0000256" key="2">
    <source>
        <dbReference type="ARBA" id="ARBA00004853"/>
    </source>
</evidence>
<evidence type="ECO:0000256" key="3">
    <source>
        <dbReference type="ARBA" id="ARBA00012762"/>
    </source>
</evidence>
<evidence type="ECO:0000256" key="1">
    <source>
        <dbReference type="ARBA" id="ARBA00001947"/>
    </source>
</evidence>
<evidence type="ECO:0000256" key="4">
    <source>
        <dbReference type="ARBA" id="ARBA00022619"/>
    </source>
</evidence>